<keyword evidence="3" id="KW-1185">Reference proteome</keyword>
<evidence type="ECO:0000313" key="2">
    <source>
        <dbReference type="EMBL" id="GCE13872.1"/>
    </source>
</evidence>
<gene>
    <name evidence="2" type="ORF">KTT_37310</name>
</gene>
<dbReference type="EMBL" id="BIFR01000001">
    <property type="protein sequence ID" value="GCE13872.1"/>
    <property type="molecule type" value="Genomic_DNA"/>
</dbReference>
<organism evidence="2 3">
    <name type="scientific">Tengunoibacter tsumagoiensis</name>
    <dbReference type="NCBI Taxonomy" id="2014871"/>
    <lineage>
        <taxon>Bacteria</taxon>
        <taxon>Bacillati</taxon>
        <taxon>Chloroflexota</taxon>
        <taxon>Ktedonobacteria</taxon>
        <taxon>Ktedonobacterales</taxon>
        <taxon>Dictyobacteraceae</taxon>
        <taxon>Tengunoibacter</taxon>
    </lineage>
</organism>
<dbReference type="Proteomes" id="UP000287352">
    <property type="component" value="Unassembled WGS sequence"/>
</dbReference>
<feature type="chain" id="PRO_5019173963" description="Spore coat protein U domain-containing protein" evidence="1">
    <location>
        <begin position="39"/>
        <end position="150"/>
    </location>
</feature>
<dbReference type="AlphaFoldDB" id="A0A402A435"/>
<evidence type="ECO:0008006" key="4">
    <source>
        <dbReference type="Google" id="ProtNLM"/>
    </source>
</evidence>
<feature type="signal peptide" evidence="1">
    <location>
        <begin position="1"/>
        <end position="38"/>
    </location>
</feature>
<dbReference type="RefSeq" id="WP_126581365.1">
    <property type="nucleotide sequence ID" value="NZ_BIFR01000001.1"/>
</dbReference>
<proteinExistence type="predicted"/>
<evidence type="ECO:0000256" key="1">
    <source>
        <dbReference type="SAM" id="SignalP"/>
    </source>
</evidence>
<reference evidence="3" key="1">
    <citation type="submission" date="2018-12" db="EMBL/GenBank/DDBJ databases">
        <title>Tengunoibacter tsumagoiensis gen. nov., sp. nov., Dictyobacter kobayashii sp. nov., D. alpinus sp. nov., and D. joshuensis sp. nov. and description of Dictyobacteraceae fam. nov. within the order Ktedonobacterales isolated from Tengu-no-mugimeshi.</title>
        <authorList>
            <person name="Wang C.M."/>
            <person name="Zheng Y."/>
            <person name="Sakai Y."/>
            <person name="Toyoda A."/>
            <person name="Minakuchi Y."/>
            <person name="Abe K."/>
            <person name="Yokota A."/>
            <person name="Yabe S."/>
        </authorList>
    </citation>
    <scope>NUCLEOTIDE SEQUENCE [LARGE SCALE GENOMIC DNA]</scope>
    <source>
        <strain evidence="3">Uno3</strain>
    </source>
</reference>
<name>A0A402A435_9CHLR</name>
<sequence>MTHSSSTPHRSFFWLAILAIVLALLATFATVPSHRAHAASCDSSASVIGQTSNGTQYTIGRISLVCPSASNAYVYVTSSLSYTLYMSAYFKVTDAFGNITNVGYRDTRQSPGSNTVQSYTYSGGGSYYVACSEIAGTNSAGQQVSGHICY</sequence>
<protein>
    <recommendedName>
        <fullName evidence="4">Spore coat protein U domain-containing protein</fullName>
    </recommendedName>
</protein>
<comment type="caution">
    <text evidence="2">The sequence shown here is derived from an EMBL/GenBank/DDBJ whole genome shotgun (WGS) entry which is preliminary data.</text>
</comment>
<evidence type="ECO:0000313" key="3">
    <source>
        <dbReference type="Proteomes" id="UP000287352"/>
    </source>
</evidence>
<accession>A0A402A435</accession>
<keyword evidence="1" id="KW-0732">Signal</keyword>